<keyword evidence="4 6" id="KW-1133">Transmembrane helix</keyword>
<feature type="transmembrane region" description="Helical" evidence="6">
    <location>
        <begin position="175"/>
        <end position="193"/>
    </location>
</feature>
<feature type="transmembrane region" description="Helical" evidence="6">
    <location>
        <begin position="255"/>
        <end position="279"/>
    </location>
</feature>
<name>A0ABW6N2B8_9ACTN</name>
<feature type="domain" description="Major facilitator superfamily (MFS) profile" evidence="7">
    <location>
        <begin position="23"/>
        <end position="393"/>
    </location>
</feature>
<keyword evidence="5 6" id="KW-0472">Membrane</keyword>
<feature type="transmembrane region" description="Helical" evidence="6">
    <location>
        <begin position="58"/>
        <end position="77"/>
    </location>
</feature>
<feature type="transmembrane region" description="Helical" evidence="6">
    <location>
        <begin position="113"/>
        <end position="137"/>
    </location>
</feature>
<feature type="transmembrane region" description="Helical" evidence="6">
    <location>
        <begin position="89"/>
        <end position="107"/>
    </location>
</feature>
<evidence type="ECO:0000256" key="4">
    <source>
        <dbReference type="ARBA" id="ARBA00022989"/>
    </source>
</evidence>
<evidence type="ECO:0000313" key="8">
    <source>
        <dbReference type="EMBL" id="MFF0006612.1"/>
    </source>
</evidence>
<evidence type="ECO:0000256" key="5">
    <source>
        <dbReference type="ARBA" id="ARBA00023136"/>
    </source>
</evidence>
<comment type="caution">
    <text evidence="8">The sequence shown here is derived from an EMBL/GenBank/DDBJ whole genome shotgun (WGS) entry which is preliminary data.</text>
</comment>
<dbReference type="EMBL" id="JBIAJP010000007">
    <property type="protein sequence ID" value="MFF0006612.1"/>
    <property type="molecule type" value="Genomic_DNA"/>
</dbReference>
<dbReference type="InterPro" id="IPR050189">
    <property type="entry name" value="MFS_Efflux_Transporters"/>
</dbReference>
<feature type="transmembrane region" description="Helical" evidence="6">
    <location>
        <begin position="346"/>
        <end position="367"/>
    </location>
</feature>
<feature type="transmembrane region" description="Helical" evidence="6">
    <location>
        <begin position="149"/>
        <end position="169"/>
    </location>
</feature>
<keyword evidence="9" id="KW-1185">Reference proteome</keyword>
<dbReference type="SUPFAM" id="SSF103473">
    <property type="entry name" value="MFS general substrate transporter"/>
    <property type="match status" value="1"/>
</dbReference>
<keyword evidence="3 6" id="KW-0812">Transmembrane</keyword>
<evidence type="ECO:0000256" key="1">
    <source>
        <dbReference type="ARBA" id="ARBA00004651"/>
    </source>
</evidence>
<dbReference type="PANTHER" id="PTHR43124:SF3">
    <property type="entry name" value="CHLORAMPHENICOL EFFLUX PUMP RV0191"/>
    <property type="match status" value="1"/>
</dbReference>
<dbReference type="PANTHER" id="PTHR43124">
    <property type="entry name" value="PURINE EFFLUX PUMP PBUE"/>
    <property type="match status" value="1"/>
</dbReference>
<keyword evidence="2" id="KW-1003">Cell membrane</keyword>
<evidence type="ECO:0000256" key="3">
    <source>
        <dbReference type="ARBA" id="ARBA00022692"/>
    </source>
</evidence>
<feature type="transmembrane region" description="Helical" evidence="6">
    <location>
        <begin position="24"/>
        <end position="46"/>
    </location>
</feature>
<feature type="transmembrane region" description="Helical" evidence="6">
    <location>
        <begin position="373"/>
        <end position="396"/>
    </location>
</feature>
<feature type="transmembrane region" description="Helical" evidence="6">
    <location>
        <begin position="224"/>
        <end position="243"/>
    </location>
</feature>
<evidence type="ECO:0000259" key="7">
    <source>
        <dbReference type="PROSITE" id="PS50850"/>
    </source>
</evidence>
<protein>
    <submittedName>
        <fullName evidence="8">MFS transporter</fullName>
    </submittedName>
</protein>
<evidence type="ECO:0000313" key="9">
    <source>
        <dbReference type="Proteomes" id="UP001601422"/>
    </source>
</evidence>
<dbReference type="Pfam" id="PF07690">
    <property type="entry name" value="MFS_1"/>
    <property type="match status" value="1"/>
</dbReference>
<reference evidence="8 9" key="1">
    <citation type="submission" date="2024-10" db="EMBL/GenBank/DDBJ databases">
        <title>The Natural Products Discovery Center: Release of the First 8490 Sequenced Strains for Exploring Actinobacteria Biosynthetic Diversity.</title>
        <authorList>
            <person name="Kalkreuter E."/>
            <person name="Kautsar S.A."/>
            <person name="Yang D."/>
            <person name="Bader C.D."/>
            <person name="Teijaro C.N."/>
            <person name="Fluegel L."/>
            <person name="Davis C.M."/>
            <person name="Simpson J.R."/>
            <person name="Lauterbach L."/>
            <person name="Steele A.D."/>
            <person name="Gui C."/>
            <person name="Meng S."/>
            <person name="Li G."/>
            <person name="Viehrig K."/>
            <person name="Ye F."/>
            <person name="Su P."/>
            <person name="Kiefer A.F."/>
            <person name="Nichols A."/>
            <person name="Cepeda A.J."/>
            <person name="Yan W."/>
            <person name="Fan B."/>
            <person name="Jiang Y."/>
            <person name="Adhikari A."/>
            <person name="Zheng C.-J."/>
            <person name="Schuster L."/>
            <person name="Cowan T.M."/>
            <person name="Smanski M.J."/>
            <person name="Chevrette M.G."/>
            <person name="De Carvalho L.P.S."/>
            <person name="Shen B."/>
        </authorList>
    </citation>
    <scope>NUCLEOTIDE SEQUENCE [LARGE SCALE GENOMIC DNA]</scope>
    <source>
        <strain evidence="8 9">NPDC005497</strain>
    </source>
</reference>
<dbReference type="RefSeq" id="WP_362231299.1">
    <property type="nucleotide sequence ID" value="NZ_JBEXVS010000077.1"/>
</dbReference>
<evidence type="ECO:0000256" key="6">
    <source>
        <dbReference type="SAM" id="Phobius"/>
    </source>
</evidence>
<dbReference type="InterPro" id="IPR036259">
    <property type="entry name" value="MFS_trans_sf"/>
</dbReference>
<feature type="transmembrane region" description="Helical" evidence="6">
    <location>
        <begin position="311"/>
        <end position="334"/>
    </location>
</feature>
<gene>
    <name evidence="8" type="ORF">ACFYQT_24615</name>
</gene>
<feature type="transmembrane region" description="Helical" evidence="6">
    <location>
        <begin position="286"/>
        <end position="305"/>
    </location>
</feature>
<dbReference type="Gene3D" id="1.20.1250.20">
    <property type="entry name" value="MFS general substrate transporter like domains"/>
    <property type="match status" value="1"/>
</dbReference>
<evidence type="ECO:0000256" key="2">
    <source>
        <dbReference type="ARBA" id="ARBA00022475"/>
    </source>
</evidence>
<dbReference type="PROSITE" id="PS50850">
    <property type="entry name" value="MFS"/>
    <property type="match status" value="1"/>
</dbReference>
<dbReference type="InterPro" id="IPR020846">
    <property type="entry name" value="MFS_dom"/>
</dbReference>
<organism evidence="8 9">
    <name type="scientific">Streptomyces tibetensis</name>
    <dbReference type="NCBI Taxonomy" id="2382123"/>
    <lineage>
        <taxon>Bacteria</taxon>
        <taxon>Bacillati</taxon>
        <taxon>Actinomycetota</taxon>
        <taxon>Actinomycetes</taxon>
        <taxon>Kitasatosporales</taxon>
        <taxon>Streptomycetaceae</taxon>
        <taxon>Streptomyces</taxon>
    </lineage>
</organism>
<proteinExistence type="predicted"/>
<dbReference type="CDD" id="cd17324">
    <property type="entry name" value="MFS_NepI_like"/>
    <property type="match status" value="1"/>
</dbReference>
<accession>A0ABW6N2B8</accession>
<dbReference type="Proteomes" id="UP001601422">
    <property type="component" value="Unassembled WGS sequence"/>
</dbReference>
<comment type="subcellular location">
    <subcellularLocation>
        <location evidence="1">Cell membrane</location>
        <topology evidence="1">Multi-pass membrane protein</topology>
    </subcellularLocation>
</comment>
<sequence>MSAPRLAEQAAPPTTSPRRRRAGLLVLATTTFVVVTTELLPVGLLTPISDDLGVARSQVGLLVTVYAFTVGLTAAPLTHWAAGWPRKRLYMTVSAIFSLGTVLSAAAESYPVLAVGRFLCGMAHGVFWSIVAGYAAALAPPGRSGRTTAAVFAGNSAALVLGVPLGTVLGGVAGWRGAFCAAAALGLGALAAAQRLLPGIPHRPAPPRSTGLGGALRLPGLRRMVTATALLVLGHFTVYTYVTPLLHDAAAFSEAATGMLLAVYGLAGFLGTWLGGVLVDRRPHTVLLGTIALMAGSLVLLGASIRVQPLAVAAVALWGVAFAALPVTLQSGVLRLGATAPDAASSWYVSAFNLGIGGGALAGGLLSTFPVEALPWMALISVVPAFVVAWTTRAAFPPPQPR</sequence>
<dbReference type="InterPro" id="IPR011701">
    <property type="entry name" value="MFS"/>
</dbReference>